<feature type="domain" description="B box-type" evidence="3">
    <location>
        <begin position="24"/>
        <end position="59"/>
    </location>
</feature>
<reference evidence="4" key="2">
    <citation type="submission" date="2020-11" db="EMBL/GenBank/DDBJ databases">
        <authorList>
            <person name="McCartney M.A."/>
            <person name="Auch B."/>
            <person name="Kono T."/>
            <person name="Mallez S."/>
            <person name="Becker A."/>
            <person name="Gohl D.M."/>
            <person name="Silverstein K.A.T."/>
            <person name="Koren S."/>
            <person name="Bechman K.B."/>
            <person name="Herman A."/>
            <person name="Abrahante J.E."/>
            <person name="Garbe J."/>
        </authorList>
    </citation>
    <scope>NUCLEOTIDE SEQUENCE</scope>
    <source>
        <strain evidence="4">Duluth1</strain>
        <tissue evidence="4">Whole animal</tissue>
    </source>
</reference>
<keyword evidence="1" id="KW-0479">Metal-binding</keyword>
<dbReference type="SUPFAM" id="SSF57845">
    <property type="entry name" value="B-box zinc-binding domain"/>
    <property type="match status" value="1"/>
</dbReference>
<dbReference type="OrthoDB" id="654191at2759"/>
<dbReference type="GO" id="GO:0008270">
    <property type="term" value="F:zinc ion binding"/>
    <property type="evidence" value="ECO:0007669"/>
    <property type="project" value="UniProtKB-KW"/>
</dbReference>
<comment type="caution">
    <text evidence="4">The sequence shown here is derived from an EMBL/GenBank/DDBJ whole genome shotgun (WGS) entry which is preliminary data.</text>
</comment>
<dbReference type="PANTHER" id="PTHR25462">
    <property type="entry name" value="BONUS, ISOFORM C-RELATED"/>
    <property type="match status" value="1"/>
</dbReference>
<keyword evidence="2" id="KW-0175">Coiled coil</keyword>
<dbReference type="SUPFAM" id="SSF101898">
    <property type="entry name" value="NHL repeat"/>
    <property type="match status" value="1"/>
</dbReference>
<keyword evidence="1" id="KW-0862">Zinc</keyword>
<sequence>MATFSQSTVDKGSDSVIDFCCSPCLEHKIDQWAEFYCDNCLKFYCANCINLHGQLFGKHVTYGRRETKKWPVPKEVEDFLQKCDIHEGKRPELFCYDHSQLCCTDCSFLNHRQCVKVTLISESVNGPPPDLQRLSRKIQTILVELQRLQNNWDTNMQSLQVSYNEELHEIRQTRQKINTILDEIEKTTLKELDAKMTSLKAALNTDLENCNKLKHELKRLSNAIENIIDKGKAELIFIASKKCLEKIKQSETNLKENSVQVEKILAFQADSDVQQYLSKLSGLGRFVVCTQAIHLQGDPDQVLTVHEKYDVRMNDDGVFESMKNLLRRYSITAVCGLSNDQILVADQYHNYIKLLNHQYIVVSQYQFTAHPHDICQITPSEVAVAVDDDETHAIQFFSMNDGRLVMDTQFKIEHSCFGIARYRKILYLTSETALYTYSISGTRLNKLYEDTTARATVSKCAVSPSGDRIFVTKPKENTVFTLARDGTVLYIFTHRDLQKPSGIHVTAQGQVLVCGSTSRNVLQLDGEGKKKLAILGTLRDSPKTIFYDKSASSIIVGLANTLSFTKILVFKVH</sequence>
<dbReference type="Pfam" id="PF00643">
    <property type="entry name" value="zf-B_box"/>
    <property type="match status" value="1"/>
</dbReference>
<name>A0A9D4C734_DREPO</name>
<evidence type="ECO:0000313" key="5">
    <source>
        <dbReference type="Proteomes" id="UP000828390"/>
    </source>
</evidence>
<gene>
    <name evidence="4" type="ORF">DPMN_061094</name>
</gene>
<dbReference type="Proteomes" id="UP000828390">
    <property type="component" value="Unassembled WGS sequence"/>
</dbReference>
<evidence type="ECO:0000313" key="4">
    <source>
        <dbReference type="EMBL" id="KAH3718291.1"/>
    </source>
</evidence>
<dbReference type="PROSITE" id="PS50119">
    <property type="entry name" value="ZF_BBOX"/>
    <property type="match status" value="1"/>
</dbReference>
<dbReference type="InterPro" id="IPR011042">
    <property type="entry name" value="6-blade_b-propeller_TolB-like"/>
</dbReference>
<proteinExistence type="predicted"/>
<dbReference type="PANTHER" id="PTHR25462:SF296">
    <property type="entry name" value="MEIOTIC P26, ISOFORM F"/>
    <property type="match status" value="1"/>
</dbReference>
<dbReference type="InterPro" id="IPR047153">
    <property type="entry name" value="TRIM45/56/19-like"/>
</dbReference>
<dbReference type="EMBL" id="JAIWYP010000013">
    <property type="protein sequence ID" value="KAH3718291.1"/>
    <property type="molecule type" value="Genomic_DNA"/>
</dbReference>
<evidence type="ECO:0000256" key="1">
    <source>
        <dbReference type="PROSITE-ProRule" id="PRU00024"/>
    </source>
</evidence>
<dbReference type="CDD" id="cd19756">
    <property type="entry name" value="Bbox2"/>
    <property type="match status" value="1"/>
</dbReference>
<feature type="coiled-coil region" evidence="2">
    <location>
        <begin position="131"/>
        <end position="230"/>
    </location>
</feature>
<evidence type="ECO:0000259" key="3">
    <source>
        <dbReference type="PROSITE" id="PS50119"/>
    </source>
</evidence>
<accession>A0A9D4C734</accession>
<dbReference type="AlphaFoldDB" id="A0A9D4C734"/>
<keyword evidence="5" id="KW-1185">Reference proteome</keyword>
<reference evidence="4" key="1">
    <citation type="journal article" date="2019" name="bioRxiv">
        <title>The Genome of the Zebra Mussel, Dreissena polymorpha: A Resource for Invasive Species Research.</title>
        <authorList>
            <person name="McCartney M.A."/>
            <person name="Auch B."/>
            <person name="Kono T."/>
            <person name="Mallez S."/>
            <person name="Zhang Y."/>
            <person name="Obille A."/>
            <person name="Becker A."/>
            <person name="Abrahante J.E."/>
            <person name="Garbe J."/>
            <person name="Badalamenti J.P."/>
            <person name="Herman A."/>
            <person name="Mangelson H."/>
            <person name="Liachko I."/>
            <person name="Sullivan S."/>
            <person name="Sone E.D."/>
            <person name="Koren S."/>
            <person name="Silverstein K.A.T."/>
            <person name="Beckman K.B."/>
            <person name="Gohl D.M."/>
        </authorList>
    </citation>
    <scope>NUCLEOTIDE SEQUENCE</scope>
    <source>
        <strain evidence="4">Duluth1</strain>
        <tissue evidence="4">Whole animal</tissue>
    </source>
</reference>
<keyword evidence="1" id="KW-0863">Zinc-finger</keyword>
<dbReference type="InterPro" id="IPR000315">
    <property type="entry name" value="Znf_B-box"/>
</dbReference>
<protein>
    <recommendedName>
        <fullName evidence="3">B box-type domain-containing protein</fullName>
    </recommendedName>
</protein>
<dbReference type="Gene3D" id="2.120.10.30">
    <property type="entry name" value="TolB, C-terminal domain"/>
    <property type="match status" value="1"/>
</dbReference>
<organism evidence="4 5">
    <name type="scientific">Dreissena polymorpha</name>
    <name type="common">Zebra mussel</name>
    <name type="synonym">Mytilus polymorpha</name>
    <dbReference type="NCBI Taxonomy" id="45954"/>
    <lineage>
        <taxon>Eukaryota</taxon>
        <taxon>Metazoa</taxon>
        <taxon>Spiralia</taxon>
        <taxon>Lophotrochozoa</taxon>
        <taxon>Mollusca</taxon>
        <taxon>Bivalvia</taxon>
        <taxon>Autobranchia</taxon>
        <taxon>Heteroconchia</taxon>
        <taxon>Euheterodonta</taxon>
        <taxon>Imparidentia</taxon>
        <taxon>Neoheterodontei</taxon>
        <taxon>Myida</taxon>
        <taxon>Dreissenoidea</taxon>
        <taxon>Dreissenidae</taxon>
        <taxon>Dreissena</taxon>
    </lineage>
</organism>
<evidence type="ECO:0000256" key="2">
    <source>
        <dbReference type="SAM" id="Coils"/>
    </source>
</evidence>
<dbReference type="Gene3D" id="3.30.160.60">
    <property type="entry name" value="Classic Zinc Finger"/>
    <property type="match status" value="1"/>
</dbReference>